<name>A0A9Y1BJZ5_9ARCH</name>
<proteinExistence type="predicted"/>
<dbReference type="EMBL" id="CP084166">
    <property type="protein sequence ID" value="UJG40236.1"/>
    <property type="molecule type" value="Genomic_DNA"/>
</dbReference>
<evidence type="ECO:0000313" key="1">
    <source>
        <dbReference type="EMBL" id="UJG40236.1"/>
    </source>
</evidence>
<gene>
    <name evidence="1" type="ORF">K9W45_10395</name>
</gene>
<sequence length="153" mass="17856">MGRKTIKKTYKDTYARGQVDKSEFQGRYFVKIELVSLKVLEDKDLLGNESEFYFKVGRMLHKHRIPQKGTINLEKNEVFQPTDGLTLYTQFIHKPERGTIVVPFRLRERDPLKVDDHIIKTKLSIPLGSSDYIVLVEKSVKVKLKISALETRY</sequence>
<protein>
    <submittedName>
        <fullName evidence="1">Uncharacterized protein</fullName>
    </submittedName>
</protein>
<accession>A0A9Y1BJZ5</accession>
<organism evidence="1">
    <name type="scientific">Candidatus Heimdallarchaeum aukensis</name>
    <dbReference type="NCBI Taxonomy" id="2876573"/>
    <lineage>
        <taxon>Archaea</taxon>
        <taxon>Promethearchaeati</taxon>
        <taxon>Candidatus Heimdallarchaeota</taxon>
        <taxon>Candidatus Heimdallarchaeia (ex Rinke et al. 2021) (nom. nud.)</taxon>
        <taxon>Candidatus Heimdallarchaeales</taxon>
        <taxon>Candidatus Heimdallarchaeaceae</taxon>
        <taxon>Candidatus Heimdallarchaeum</taxon>
    </lineage>
</organism>
<dbReference type="Proteomes" id="UP001201020">
    <property type="component" value="Chromosome"/>
</dbReference>
<dbReference type="AlphaFoldDB" id="A0A9Y1BJZ5"/>
<reference evidence="1" key="1">
    <citation type="journal article" date="2022" name="Nat. Microbiol.">
        <title>Unique mobile elements and scalable gene flow at the prokaryote-eukaryote boundary revealed by circularized Asgard archaea genomes.</title>
        <authorList>
            <person name="Wu F."/>
            <person name="Speth D.R."/>
            <person name="Philosof A."/>
            <person name="Cremiere A."/>
            <person name="Narayanan A."/>
            <person name="Barco R.A."/>
            <person name="Connon S.A."/>
            <person name="Amend J.P."/>
            <person name="Antoshechkin I.A."/>
            <person name="Orphan V.J."/>
        </authorList>
    </citation>
    <scope>NUCLEOTIDE SEQUENCE</scope>
    <source>
        <strain evidence="1">PM71</strain>
    </source>
</reference>